<feature type="transmembrane region" description="Helical" evidence="8">
    <location>
        <begin position="224"/>
        <end position="243"/>
    </location>
</feature>
<dbReference type="InterPro" id="IPR042094">
    <property type="entry name" value="T2SS_GspF_sf"/>
</dbReference>
<evidence type="ECO:0000256" key="3">
    <source>
        <dbReference type="ARBA" id="ARBA00022475"/>
    </source>
</evidence>
<dbReference type="EMBL" id="CP022684">
    <property type="protein sequence ID" value="AUM12434.1"/>
    <property type="molecule type" value="Genomic_DNA"/>
</dbReference>
<organism evidence="10 11">
    <name type="scientific">Ketobacter alkanivorans</name>
    <dbReference type="NCBI Taxonomy" id="1917421"/>
    <lineage>
        <taxon>Bacteria</taxon>
        <taxon>Pseudomonadati</taxon>
        <taxon>Pseudomonadota</taxon>
        <taxon>Gammaproteobacteria</taxon>
        <taxon>Pseudomonadales</taxon>
        <taxon>Ketobacteraceae</taxon>
        <taxon>Ketobacter</taxon>
    </lineage>
</organism>
<evidence type="ECO:0000256" key="6">
    <source>
        <dbReference type="ARBA" id="ARBA00022989"/>
    </source>
</evidence>
<evidence type="ECO:0000313" key="11">
    <source>
        <dbReference type="Proteomes" id="UP000235116"/>
    </source>
</evidence>
<feature type="transmembrane region" description="Helical" evidence="8">
    <location>
        <begin position="173"/>
        <end position="193"/>
    </location>
</feature>
<name>A0A2K9LNQ6_9GAMM</name>
<dbReference type="Pfam" id="PF00482">
    <property type="entry name" value="T2SSF"/>
    <property type="match status" value="2"/>
</dbReference>
<evidence type="ECO:0000256" key="2">
    <source>
        <dbReference type="ARBA" id="ARBA00005745"/>
    </source>
</evidence>
<evidence type="ECO:0000256" key="5">
    <source>
        <dbReference type="ARBA" id="ARBA00022692"/>
    </source>
</evidence>
<evidence type="ECO:0000256" key="8">
    <source>
        <dbReference type="SAM" id="Phobius"/>
    </source>
</evidence>
<dbReference type="InterPro" id="IPR003004">
    <property type="entry name" value="GspF/PilC"/>
</dbReference>
<keyword evidence="5 8" id="KW-0812">Transmembrane</keyword>
<comment type="similarity">
    <text evidence="2">Belongs to the GSP F family.</text>
</comment>
<dbReference type="KEGG" id="kak:Kalk_08385"/>
<keyword evidence="6 8" id="KW-1133">Transmembrane helix</keyword>
<dbReference type="Proteomes" id="UP000235116">
    <property type="component" value="Chromosome"/>
</dbReference>
<dbReference type="GO" id="GO:0015628">
    <property type="term" value="P:protein secretion by the type II secretion system"/>
    <property type="evidence" value="ECO:0007669"/>
    <property type="project" value="TreeGrafter"/>
</dbReference>
<dbReference type="FunFam" id="1.20.81.30:FF:000001">
    <property type="entry name" value="Type II secretion system protein F"/>
    <property type="match status" value="2"/>
</dbReference>
<feature type="transmembrane region" description="Helical" evidence="8">
    <location>
        <begin position="377"/>
        <end position="398"/>
    </location>
</feature>
<proteinExistence type="inferred from homology"/>
<keyword evidence="3" id="KW-1003">Cell membrane</keyword>
<evidence type="ECO:0000259" key="9">
    <source>
        <dbReference type="Pfam" id="PF00482"/>
    </source>
</evidence>
<feature type="domain" description="Type II secretion system protein GspF" evidence="9">
    <location>
        <begin position="71"/>
        <end position="194"/>
    </location>
</feature>
<dbReference type="GO" id="GO:0005886">
    <property type="term" value="C:plasma membrane"/>
    <property type="evidence" value="ECO:0007669"/>
    <property type="project" value="UniProtKB-SubCell"/>
</dbReference>
<dbReference type="PANTHER" id="PTHR30012:SF4">
    <property type="entry name" value="MSHA BIOGENESIS PROTEIN MSHG"/>
    <property type="match status" value="1"/>
</dbReference>
<protein>
    <submittedName>
        <fullName evidence="10">MSHA biogenesis protein MshG</fullName>
    </submittedName>
</protein>
<evidence type="ECO:0000256" key="1">
    <source>
        <dbReference type="ARBA" id="ARBA00004429"/>
    </source>
</evidence>
<keyword evidence="11" id="KW-1185">Reference proteome</keyword>
<feature type="domain" description="Type II secretion system protein GspF" evidence="9">
    <location>
        <begin position="274"/>
        <end position="396"/>
    </location>
</feature>
<dbReference type="OrthoDB" id="9805682at2"/>
<dbReference type="Gene3D" id="1.20.81.30">
    <property type="entry name" value="Type II secretion system (T2SS), domain F"/>
    <property type="match status" value="2"/>
</dbReference>
<dbReference type="PRINTS" id="PR00812">
    <property type="entry name" value="BCTERIALGSPF"/>
</dbReference>
<gene>
    <name evidence="10" type="ORF">Kalk_08385</name>
</gene>
<evidence type="ECO:0000256" key="4">
    <source>
        <dbReference type="ARBA" id="ARBA00022519"/>
    </source>
</evidence>
<comment type="subcellular location">
    <subcellularLocation>
        <location evidence="1">Cell inner membrane</location>
        <topology evidence="1">Multi-pass membrane protein</topology>
    </subcellularLocation>
</comment>
<dbReference type="AlphaFoldDB" id="A0A2K9LNQ6"/>
<evidence type="ECO:0000313" key="10">
    <source>
        <dbReference type="EMBL" id="AUM12434.1"/>
    </source>
</evidence>
<sequence length="406" mass="44619">MQTFNYRGRNAQGGEVSGKLEATNAQAAAIQLQNQSIIPVAITEAEVKSKAAAALKISFQKKVTYDDLIMLCRQMRALTRAGIPIIQAIAGLTEISKSEQIKEALSDVNVRLATGSSLANAMSAHSKIFNSMFISMIHVGENTGRLEDAFSKLISHIEMERDTRNRMTQAMRYPMFVMGAMFVAMMIVNMFVIPQFAKVFSKVGAELPMPTQILVAVSNFTVEYWWLVFGVIGGTIFGFLHYINTPKGRLWWDQAKLKLPVIGGIFEKIALSRFARSFAMTFESGVPVLQALTIVGPTVGNEYIATNIDSIRRGVERGDSLARTSSAAGIFSDLVLQMIAIGEETGSLDKLLHDVADFYDEEVDYDLKGLADAIEPIVLVFLGILVLVLALGVFLPMWELGSAMKR</sequence>
<keyword evidence="4" id="KW-0997">Cell inner membrane</keyword>
<reference evidence="11" key="1">
    <citation type="submission" date="2017-08" db="EMBL/GenBank/DDBJ databases">
        <title>Direct submision.</title>
        <authorList>
            <person name="Kim S.-J."/>
            <person name="Rhee S.-K."/>
        </authorList>
    </citation>
    <scope>NUCLEOTIDE SEQUENCE [LARGE SCALE GENOMIC DNA]</scope>
    <source>
        <strain evidence="11">GI5</strain>
    </source>
</reference>
<accession>A0A2K9LNQ6</accession>
<dbReference type="InterPro" id="IPR018076">
    <property type="entry name" value="T2SS_GspF_dom"/>
</dbReference>
<dbReference type="PANTHER" id="PTHR30012">
    <property type="entry name" value="GENERAL SECRETION PATHWAY PROTEIN"/>
    <property type="match status" value="1"/>
</dbReference>
<keyword evidence="7 8" id="KW-0472">Membrane</keyword>
<dbReference type="RefSeq" id="WP_101893800.1">
    <property type="nucleotide sequence ID" value="NZ_CP022684.1"/>
</dbReference>
<evidence type="ECO:0000256" key="7">
    <source>
        <dbReference type="ARBA" id="ARBA00023136"/>
    </source>
</evidence>